<feature type="region of interest" description="Disordered" evidence="9">
    <location>
        <begin position="1"/>
        <end position="21"/>
    </location>
</feature>
<dbReference type="OrthoDB" id="5857104at2759"/>
<dbReference type="Pfam" id="PF00271">
    <property type="entry name" value="Helicase_C"/>
    <property type="match status" value="1"/>
</dbReference>
<dbReference type="Gene3D" id="3.40.50.10810">
    <property type="entry name" value="Tandem AAA-ATPase domain"/>
    <property type="match status" value="1"/>
</dbReference>
<name>G8YMD6_PICSO</name>
<dbReference type="SUPFAM" id="SSF52540">
    <property type="entry name" value="P-loop containing nucleoside triphosphate hydrolases"/>
    <property type="match status" value="2"/>
</dbReference>
<dbReference type="GO" id="GO:0016787">
    <property type="term" value="F:hydrolase activity"/>
    <property type="evidence" value="ECO:0007669"/>
    <property type="project" value="UniProtKB-KW"/>
</dbReference>
<dbReference type="SMART" id="SM00487">
    <property type="entry name" value="DEXDc"/>
    <property type="match status" value="1"/>
</dbReference>
<keyword evidence="4" id="KW-0378">Hydrolase</keyword>
<feature type="domain" description="Helicase ATP-binding" evidence="10">
    <location>
        <begin position="117"/>
        <end position="277"/>
    </location>
</feature>
<evidence type="ECO:0000256" key="9">
    <source>
        <dbReference type="SAM" id="MobiDB-lite"/>
    </source>
</evidence>
<evidence type="ECO:0000256" key="3">
    <source>
        <dbReference type="ARBA" id="ARBA00022741"/>
    </source>
</evidence>
<feature type="domain" description="Helicase C-terminal" evidence="11">
    <location>
        <begin position="514"/>
        <end position="677"/>
    </location>
</feature>
<keyword evidence="5" id="KW-0347">Helicase</keyword>
<dbReference type="STRING" id="559304.G8YMD6"/>
<evidence type="ECO:0000313" key="12">
    <source>
        <dbReference type="EMBL" id="CCE88532.1"/>
    </source>
</evidence>
<comment type="subcellular location">
    <subcellularLocation>
        <location evidence="1">Nucleus</location>
    </subcellularLocation>
</comment>
<comment type="similarity">
    <text evidence="2">Belongs to the SNF2/RAD54 helicase family.</text>
</comment>
<dbReference type="GO" id="GO:0004386">
    <property type="term" value="F:helicase activity"/>
    <property type="evidence" value="ECO:0007669"/>
    <property type="project" value="UniProtKB-KW"/>
</dbReference>
<dbReference type="PROSITE" id="PS51192">
    <property type="entry name" value="HELICASE_ATP_BIND_1"/>
    <property type="match status" value="1"/>
</dbReference>
<dbReference type="Proteomes" id="UP000005222">
    <property type="component" value="Chromosome F"/>
</dbReference>
<keyword evidence="8" id="KW-0539">Nucleus</keyword>
<gene>
    <name evidence="12" type="primary">Piso0_002042</name>
    <name evidence="12" type="ORF">GNLVRS01_PISO0F03437g</name>
</gene>
<sequence length="756" mass="87868">MTTDTESRMDSSSQDDFNRLGTEEKLGRLNTLIQRSQVYSKIIAENILQDGLGKKTQEAKEREPSRKKRKKDAKPQQKDIISMLSAPSADTAKQKQPKLLSGVNLKDYQLDGMEWLITLYENGLNGILADEMGLGKTVQCIAFLAFLMENGISGPFLVVAPLSTLTNWEKELHRFAPSVTTLKYIGSKDQRSKLKLDSSTNIILTSYEMSIKDFPKLNRINWKYLIIDEGHRLKNNNCTLIKTLKKLNVSNKLLITGTPLQNNLKELWSLLNFILPEVFHDLDLFQQWFNFDQLADFENENDMNNETNQFIHLNIQENLVKNLHTILKPFILRRLKREVIQDLPPKKEYIIHISLSPLQRKLYRDALDNNLFKGLLETYFKEYIKANTKHYNIASIDKFLAKKFDDEQITDRKKPVNFKEEDSDDEFIAKDSSDDESSAKNVSRRKNNSKEELYEQVYVKCYKELRHTSLQNLIIQLRNICNSPYIFYDPVDYETGDEAKFQKLLVENSSKFNILAQILDKLLSKHHKVLIFSQFIKVLDLINDFLNYRGIEVCRLDGSIAQDERDDEIKEFNTKDTKKQVFLISTRAGGLGINLTAADTVIIFDNDWNPQIDLQAIDRVHRIGQDKPIKIFRFLINNSVEEILLAKSHSKRFLEKIVIQMGEFKFKNVKNIISDRNINLDNIVALSKKFRINGDNMDELSKGFEEDNNEDQDTNKLTDQELKEILDRSFQCYSKSDKDMDFKHVTVFETLNNMDI</sequence>
<dbReference type="SMART" id="SM00490">
    <property type="entry name" value="HELICc"/>
    <property type="match status" value="1"/>
</dbReference>
<dbReference type="CDD" id="cd18793">
    <property type="entry name" value="SF2_C_SNF"/>
    <property type="match status" value="1"/>
</dbReference>
<keyword evidence="6" id="KW-0067">ATP-binding</keyword>
<evidence type="ECO:0000256" key="1">
    <source>
        <dbReference type="ARBA" id="ARBA00004123"/>
    </source>
</evidence>
<dbReference type="eggNOG" id="KOG0385">
    <property type="taxonomic scope" value="Eukaryota"/>
</dbReference>
<proteinExistence type="inferred from homology"/>
<evidence type="ECO:0000313" key="13">
    <source>
        <dbReference type="Proteomes" id="UP000005222"/>
    </source>
</evidence>
<dbReference type="AlphaFoldDB" id="G8YMD6"/>
<evidence type="ECO:0000259" key="11">
    <source>
        <dbReference type="PROSITE" id="PS51194"/>
    </source>
</evidence>
<keyword evidence="13" id="KW-1185">Reference proteome</keyword>
<evidence type="ECO:0000256" key="6">
    <source>
        <dbReference type="ARBA" id="ARBA00022840"/>
    </source>
</evidence>
<dbReference type="InParanoid" id="G8YMD6"/>
<evidence type="ECO:0000256" key="8">
    <source>
        <dbReference type="ARBA" id="ARBA00023242"/>
    </source>
</evidence>
<protein>
    <submittedName>
        <fullName evidence="12">Piso0_002042 protein</fullName>
    </submittedName>
</protein>
<keyword evidence="3" id="KW-0547">Nucleotide-binding</keyword>
<dbReference type="PROSITE" id="PS51194">
    <property type="entry name" value="HELICASE_CTER"/>
    <property type="match status" value="1"/>
</dbReference>
<dbReference type="OMA" id="WNICRID"/>
<dbReference type="GO" id="GO:0005634">
    <property type="term" value="C:nucleus"/>
    <property type="evidence" value="ECO:0007669"/>
    <property type="project" value="UniProtKB-SubCell"/>
</dbReference>
<accession>G8YMD6</accession>
<dbReference type="PANTHER" id="PTHR10799">
    <property type="entry name" value="SNF2/RAD54 HELICASE FAMILY"/>
    <property type="match status" value="1"/>
</dbReference>
<dbReference type="GO" id="GO:0005524">
    <property type="term" value="F:ATP binding"/>
    <property type="evidence" value="ECO:0007669"/>
    <property type="project" value="UniProtKB-KW"/>
</dbReference>
<evidence type="ECO:0000256" key="4">
    <source>
        <dbReference type="ARBA" id="ARBA00022801"/>
    </source>
</evidence>
<dbReference type="InterPro" id="IPR000330">
    <property type="entry name" value="SNF2_N"/>
</dbReference>
<evidence type="ECO:0000256" key="2">
    <source>
        <dbReference type="ARBA" id="ARBA00007025"/>
    </source>
</evidence>
<dbReference type="InterPro" id="IPR001650">
    <property type="entry name" value="Helicase_C-like"/>
</dbReference>
<evidence type="ECO:0000256" key="5">
    <source>
        <dbReference type="ARBA" id="ARBA00022806"/>
    </source>
</evidence>
<feature type="region of interest" description="Disordered" evidence="9">
    <location>
        <begin position="423"/>
        <end position="446"/>
    </location>
</feature>
<keyword evidence="7" id="KW-0175">Coiled coil</keyword>
<feature type="compositionally biased region" description="Basic and acidic residues" evidence="9">
    <location>
        <begin position="53"/>
        <end position="64"/>
    </location>
</feature>
<dbReference type="FunCoup" id="G8YMD6">
    <property type="interactions" value="820"/>
</dbReference>
<evidence type="ECO:0000256" key="7">
    <source>
        <dbReference type="ARBA" id="ARBA00023054"/>
    </source>
</evidence>
<dbReference type="Pfam" id="PF00176">
    <property type="entry name" value="SNF2-rel_dom"/>
    <property type="match status" value="1"/>
</dbReference>
<dbReference type="InterPro" id="IPR049730">
    <property type="entry name" value="SNF2/RAD54-like_C"/>
</dbReference>
<dbReference type="HOGENOM" id="CLU_000315_17_3_1"/>
<dbReference type="Gene3D" id="3.40.50.300">
    <property type="entry name" value="P-loop containing nucleotide triphosphate hydrolases"/>
    <property type="match status" value="1"/>
</dbReference>
<evidence type="ECO:0000259" key="10">
    <source>
        <dbReference type="PROSITE" id="PS51192"/>
    </source>
</evidence>
<dbReference type="FunFam" id="3.40.50.10810:FF:000015">
    <property type="entry name" value="lymphoid-specific helicase isoform X1"/>
    <property type="match status" value="1"/>
</dbReference>
<dbReference type="InterPro" id="IPR027417">
    <property type="entry name" value="P-loop_NTPase"/>
</dbReference>
<reference evidence="12 13" key="1">
    <citation type="journal article" date="2012" name="G3 (Bethesda)">
        <title>Pichia sorbitophila, an interspecies yeast hybrid reveals early steps of genome resolution following polyploidization.</title>
        <authorList>
            <person name="Leh Louis V."/>
            <person name="Despons L."/>
            <person name="Friedrich A."/>
            <person name="Martin T."/>
            <person name="Durrens P."/>
            <person name="Casaregola S."/>
            <person name="Neuveglise C."/>
            <person name="Fairhead C."/>
            <person name="Marck C."/>
            <person name="Cruz J.A."/>
            <person name="Straub M.L."/>
            <person name="Kugler V."/>
            <person name="Sacerdot C."/>
            <person name="Uzunov Z."/>
            <person name="Thierry A."/>
            <person name="Weiss S."/>
            <person name="Bleykasten C."/>
            <person name="De Montigny J."/>
            <person name="Jacques N."/>
            <person name="Jung P."/>
            <person name="Lemaire M."/>
            <person name="Mallet S."/>
            <person name="Morel G."/>
            <person name="Richard G.F."/>
            <person name="Sarkar A."/>
            <person name="Savel G."/>
            <person name="Schacherer J."/>
            <person name="Seret M.L."/>
            <person name="Talla E."/>
            <person name="Samson G."/>
            <person name="Jubin C."/>
            <person name="Poulain J."/>
            <person name="Vacherie B."/>
            <person name="Barbe V."/>
            <person name="Pelletier E."/>
            <person name="Sherman D.J."/>
            <person name="Westhof E."/>
            <person name="Weissenbach J."/>
            <person name="Baret P.V."/>
            <person name="Wincker P."/>
            <person name="Gaillardin C."/>
            <person name="Dujon B."/>
            <person name="Souciet J.L."/>
        </authorList>
    </citation>
    <scope>NUCLEOTIDE SEQUENCE [LARGE SCALE GENOMIC DNA]</scope>
    <source>
        <strain evidence="13">ATCC MYA-4447 / BCRC 22081 / CBS 7064 / NBRC 10061 / NRRL Y-12695</strain>
    </source>
</reference>
<dbReference type="EMBL" id="FO082054">
    <property type="protein sequence ID" value="CCE88532.1"/>
    <property type="molecule type" value="Genomic_DNA"/>
</dbReference>
<dbReference type="InterPro" id="IPR014001">
    <property type="entry name" value="Helicase_ATP-bd"/>
</dbReference>
<organism evidence="12 13">
    <name type="scientific">Pichia sorbitophila (strain ATCC MYA-4447 / BCRC 22081 / CBS 7064 / NBRC 10061 / NRRL Y-12695)</name>
    <name type="common">Hybrid yeast</name>
    <dbReference type="NCBI Taxonomy" id="559304"/>
    <lineage>
        <taxon>Eukaryota</taxon>
        <taxon>Fungi</taxon>
        <taxon>Dikarya</taxon>
        <taxon>Ascomycota</taxon>
        <taxon>Saccharomycotina</taxon>
        <taxon>Pichiomycetes</taxon>
        <taxon>Debaryomycetaceae</taxon>
        <taxon>Millerozyma</taxon>
    </lineage>
</organism>
<dbReference type="InterPro" id="IPR038718">
    <property type="entry name" value="SNF2-like_sf"/>
</dbReference>
<feature type="region of interest" description="Disordered" evidence="9">
    <location>
        <begin position="53"/>
        <end position="95"/>
    </location>
</feature>